<reference evidence="1" key="1">
    <citation type="submission" date="2021-06" db="EMBL/GenBank/DDBJ databases">
        <authorList>
            <person name="Kallberg Y."/>
            <person name="Tangrot J."/>
            <person name="Rosling A."/>
        </authorList>
    </citation>
    <scope>NUCLEOTIDE SEQUENCE</scope>
    <source>
        <strain evidence="1">IL203A</strain>
    </source>
</reference>
<keyword evidence="2" id="KW-1185">Reference proteome</keyword>
<organism evidence="1 2">
    <name type="scientific">Dentiscutata heterogama</name>
    <dbReference type="NCBI Taxonomy" id="1316150"/>
    <lineage>
        <taxon>Eukaryota</taxon>
        <taxon>Fungi</taxon>
        <taxon>Fungi incertae sedis</taxon>
        <taxon>Mucoromycota</taxon>
        <taxon>Glomeromycotina</taxon>
        <taxon>Glomeromycetes</taxon>
        <taxon>Diversisporales</taxon>
        <taxon>Gigasporaceae</taxon>
        <taxon>Dentiscutata</taxon>
    </lineage>
</organism>
<comment type="caution">
    <text evidence="1">The sequence shown here is derived from an EMBL/GenBank/DDBJ whole genome shotgun (WGS) entry which is preliminary data.</text>
</comment>
<dbReference type="Proteomes" id="UP000789702">
    <property type="component" value="Unassembled WGS sequence"/>
</dbReference>
<sequence length="83" mass="10017">MSWFEGIYLFGRIDSCMVPSEEDNSYLFEDIYCVLKELELKLKKTEEIIRNLHSENIRNKRRLMPKENIPILNKNRTPKNQNK</sequence>
<evidence type="ECO:0000313" key="2">
    <source>
        <dbReference type="Proteomes" id="UP000789702"/>
    </source>
</evidence>
<proteinExistence type="predicted"/>
<evidence type="ECO:0000313" key="1">
    <source>
        <dbReference type="EMBL" id="CAG8471403.1"/>
    </source>
</evidence>
<name>A0ACA9KH55_9GLOM</name>
<accession>A0ACA9KH55</accession>
<dbReference type="EMBL" id="CAJVPU010001111">
    <property type="protein sequence ID" value="CAG8471403.1"/>
    <property type="molecule type" value="Genomic_DNA"/>
</dbReference>
<protein>
    <submittedName>
        <fullName evidence="1">16205_t:CDS:1</fullName>
    </submittedName>
</protein>
<gene>
    <name evidence="1" type="ORF">DHETER_LOCUS1730</name>
</gene>